<feature type="region of interest" description="Disordered" evidence="1">
    <location>
        <begin position="43"/>
        <end position="118"/>
    </location>
</feature>
<dbReference type="OrthoDB" id="78305at2759"/>
<organism evidence="3 4">
    <name type="scientific">Thraustotheca clavata</name>
    <dbReference type="NCBI Taxonomy" id="74557"/>
    <lineage>
        <taxon>Eukaryota</taxon>
        <taxon>Sar</taxon>
        <taxon>Stramenopiles</taxon>
        <taxon>Oomycota</taxon>
        <taxon>Saprolegniomycetes</taxon>
        <taxon>Saprolegniales</taxon>
        <taxon>Achlyaceae</taxon>
        <taxon>Thraustotheca</taxon>
    </lineage>
</organism>
<dbReference type="STRING" id="74557.A0A1V9Z0K2"/>
<keyword evidence="2" id="KW-0812">Transmembrane</keyword>
<evidence type="ECO:0000256" key="1">
    <source>
        <dbReference type="SAM" id="MobiDB-lite"/>
    </source>
</evidence>
<keyword evidence="2" id="KW-0472">Membrane</keyword>
<gene>
    <name evidence="3" type="ORF">THRCLA_08954</name>
</gene>
<keyword evidence="2" id="KW-1133">Transmembrane helix</keyword>
<reference evidence="3 4" key="1">
    <citation type="journal article" date="2014" name="Genome Biol. Evol.">
        <title>The secreted proteins of Achlya hypogyna and Thraustotheca clavata identify the ancestral oomycete secretome and reveal gene acquisitions by horizontal gene transfer.</title>
        <authorList>
            <person name="Misner I."/>
            <person name="Blouin N."/>
            <person name="Leonard G."/>
            <person name="Richards T.A."/>
            <person name="Lane C.E."/>
        </authorList>
    </citation>
    <scope>NUCLEOTIDE SEQUENCE [LARGE SCALE GENOMIC DNA]</scope>
    <source>
        <strain evidence="3 4">ATCC 34112</strain>
    </source>
</reference>
<name>A0A1V9Z0K2_9STRA</name>
<feature type="transmembrane region" description="Helical" evidence="2">
    <location>
        <begin position="505"/>
        <end position="526"/>
    </location>
</feature>
<evidence type="ECO:0000313" key="3">
    <source>
        <dbReference type="EMBL" id="OQR91538.1"/>
    </source>
</evidence>
<protein>
    <submittedName>
        <fullName evidence="3">Uncharacterized protein</fullName>
    </submittedName>
</protein>
<dbReference type="Proteomes" id="UP000243217">
    <property type="component" value="Unassembled WGS sequence"/>
</dbReference>
<feature type="compositionally biased region" description="Low complexity" evidence="1">
    <location>
        <begin position="67"/>
        <end position="105"/>
    </location>
</feature>
<evidence type="ECO:0000313" key="4">
    <source>
        <dbReference type="Proteomes" id="UP000243217"/>
    </source>
</evidence>
<sequence length="583" mass="61310">MAAISASVHSMLSNRKKRLLLMGLITLLAFCVILAAVISTFTQSSGPSASNDQQSKENAASIAEKYSTPTTPPSSNHSTPSASSNNSSDSSTNSSTFNTATAQPTTPQPTTPPPQPRVCSANDATTPCYVPPASTAYCRLDTQLDAHLQYVFAPFASNTNAGFAMDRACASGERCAYACMSPYIPTSNGWSSKDCIPYTSLCPAYSSATARGGLQCVNGKTIADNPSQPLCVLGLNTSFVKSYLPKQVATCQVVNHGTAMTGFDLAPNQASQLASPPQWYWRGRGAKYYTGLPGVGNTVACQRNFDRLSLNAAGIDTMPYTLGGGSLFGSQCAECGQHTLAFGENYDSKKKYSSFPGYGIRVRNCNDFGCGDVQCDATYAFNPVTGEVEAYWVKYNTVFSSTSVGCVVDTVLGYGWGPNNGFAKYTLYEYYPVTINGQQSSTCSTCSSPSTFVPSTCGKIRSRTPPRFGTGSNPAMYVCTPVGAAVGLQSTIKILSSSNPSSSELSATVIAEIVVASVLCLIVIGIGAKAKSLQAMGPQVPNPITAPQSSPTNDISFTPERRSSLAATRFEGRASTTGAFALT</sequence>
<keyword evidence="4" id="KW-1185">Reference proteome</keyword>
<accession>A0A1V9Z0K2</accession>
<proteinExistence type="predicted"/>
<dbReference type="AlphaFoldDB" id="A0A1V9Z0K2"/>
<comment type="caution">
    <text evidence="3">The sequence shown here is derived from an EMBL/GenBank/DDBJ whole genome shotgun (WGS) entry which is preliminary data.</text>
</comment>
<feature type="compositionally biased region" description="Polar residues" evidence="1">
    <location>
        <begin position="43"/>
        <end position="58"/>
    </location>
</feature>
<dbReference type="EMBL" id="JNBS01002411">
    <property type="protein sequence ID" value="OQR91538.1"/>
    <property type="molecule type" value="Genomic_DNA"/>
</dbReference>
<feature type="compositionally biased region" description="Pro residues" evidence="1">
    <location>
        <begin position="106"/>
        <end position="116"/>
    </location>
</feature>
<evidence type="ECO:0000256" key="2">
    <source>
        <dbReference type="SAM" id="Phobius"/>
    </source>
</evidence>